<dbReference type="OrthoDB" id="2876840at2"/>
<proteinExistence type="predicted"/>
<dbReference type="STRING" id="1793963.AXI58_18105"/>
<comment type="caution">
    <text evidence="1">The sequence shown here is derived from an EMBL/GenBank/DDBJ whole genome shotgun (WGS) entry which is preliminary data.</text>
</comment>
<name>A0A150F5J1_9BACI</name>
<dbReference type="Proteomes" id="UP000075430">
    <property type="component" value="Unassembled WGS sequence"/>
</dbReference>
<dbReference type="RefSeq" id="WP_061522172.1">
    <property type="nucleotide sequence ID" value="NZ_JAJJBV010000020.1"/>
</dbReference>
<reference evidence="2" key="1">
    <citation type="submission" date="2016-02" db="EMBL/GenBank/DDBJ databases">
        <authorList>
            <person name="Dunlap C."/>
        </authorList>
    </citation>
    <scope>NUCLEOTIDE SEQUENCE [LARGE SCALE GENOMIC DNA]</scope>
    <source>
        <strain evidence="2">NRRL B-41092</strain>
    </source>
</reference>
<evidence type="ECO:0000313" key="2">
    <source>
        <dbReference type="Proteomes" id="UP000075430"/>
    </source>
</evidence>
<evidence type="ECO:0008006" key="3">
    <source>
        <dbReference type="Google" id="ProtNLM"/>
    </source>
</evidence>
<dbReference type="EMBL" id="LSBA01000019">
    <property type="protein sequence ID" value="KXZ17665.1"/>
    <property type="molecule type" value="Genomic_DNA"/>
</dbReference>
<evidence type="ECO:0000313" key="1">
    <source>
        <dbReference type="EMBL" id="KXZ17665.1"/>
    </source>
</evidence>
<organism evidence="1 2">
    <name type="scientific">Bacillus nakamurai</name>
    <dbReference type="NCBI Taxonomy" id="1793963"/>
    <lineage>
        <taxon>Bacteria</taxon>
        <taxon>Bacillati</taxon>
        <taxon>Bacillota</taxon>
        <taxon>Bacilli</taxon>
        <taxon>Bacillales</taxon>
        <taxon>Bacillaceae</taxon>
        <taxon>Bacillus</taxon>
    </lineage>
</organism>
<dbReference type="InterPro" id="IPR020140">
    <property type="entry name" value="Uncharacterised_YusG"/>
</dbReference>
<protein>
    <recommendedName>
        <fullName evidence="3">DUF2553 domain-containing protein</fullName>
    </recommendedName>
</protein>
<dbReference type="Pfam" id="PF10830">
    <property type="entry name" value="DUF2553"/>
    <property type="match status" value="1"/>
</dbReference>
<keyword evidence="2" id="KW-1185">Reference proteome</keyword>
<sequence>MAFDKQKVDVTENVTGRLQNGRFSLFHENEAIGQMTGMNQYELKPGFSFENQKFYKTADVVSGKDPKYVDCDYESGWC</sequence>
<gene>
    <name evidence="1" type="ORF">AXI58_18105</name>
</gene>
<accession>A0A150F5J1</accession>
<dbReference type="AlphaFoldDB" id="A0A150F5J1"/>